<evidence type="ECO:0000256" key="3">
    <source>
        <dbReference type="ARBA" id="ARBA00022448"/>
    </source>
</evidence>
<evidence type="ECO:0000313" key="10">
    <source>
        <dbReference type="Proteomes" id="UP001220010"/>
    </source>
</evidence>
<evidence type="ECO:0000313" key="9">
    <source>
        <dbReference type="EMBL" id="MDF0589840.1"/>
    </source>
</evidence>
<dbReference type="PANTHER" id="PTHR42751:SF3">
    <property type="entry name" value="SODIUM_GLUTAMATE SYMPORTER"/>
    <property type="match status" value="1"/>
</dbReference>
<keyword evidence="4 7" id="KW-0812">Transmembrane</keyword>
<dbReference type="Gene3D" id="1.20.1530.20">
    <property type="match status" value="1"/>
</dbReference>
<evidence type="ECO:0000256" key="5">
    <source>
        <dbReference type="ARBA" id="ARBA00022989"/>
    </source>
</evidence>
<proteinExistence type="inferred from homology"/>
<feature type="transmembrane region" description="Helical" evidence="7">
    <location>
        <begin position="28"/>
        <end position="46"/>
    </location>
</feature>
<evidence type="ECO:0000256" key="4">
    <source>
        <dbReference type="ARBA" id="ARBA00022692"/>
    </source>
</evidence>
<dbReference type="RefSeq" id="WP_316965601.1">
    <property type="nucleotide sequence ID" value="NZ_JARFPK010000004.1"/>
</dbReference>
<accession>A0ABT5X575</accession>
<dbReference type="InterPro" id="IPR006153">
    <property type="entry name" value="Cation/H_exchanger_TM"/>
</dbReference>
<comment type="caution">
    <text evidence="9">The sequence shown here is derived from an EMBL/GenBank/DDBJ whole genome shotgun (WGS) entry which is preliminary data.</text>
</comment>
<reference evidence="9 10" key="1">
    <citation type="submission" date="2023-03" db="EMBL/GenBank/DDBJ databases">
        <title>WGS of Methanotrichaceae archaeon Mx.</title>
        <authorList>
            <person name="Sorokin D.Y."/>
            <person name="Merkel A.Y."/>
        </authorList>
    </citation>
    <scope>NUCLEOTIDE SEQUENCE [LARGE SCALE GENOMIC DNA]</scope>
    <source>
        <strain evidence="9 10">Mx</strain>
    </source>
</reference>
<keyword evidence="10" id="KW-1185">Reference proteome</keyword>
<organism evidence="9 10">
    <name type="scientific">Candidatus Methanocrinis natronophilus</name>
    <dbReference type="NCBI Taxonomy" id="3033396"/>
    <lineage>
        <taxon>Archaea</taxon>
        <taxon>Methanobacteriati</taxon>
        <taxon>Methanobacteriota</taxon>
        <taxon>Stenosarchaea group</taxon>
        <taxon>Methanomicrobia</taxon>
        <taxon>Methanotrichales</taxon>
        <taxon>Methanotrichaceae</taxon>
        <taxon>Methanocrinis</taxon>
    </lineage>
</organism>
<dbReference type="Proteomes" id="UP001220010">
    <property type="component" value="Unassembled WGS sequence"/>
</dbReference>
<evidence type="ECO:0000256" key="2">
    <source>
        <dbReference type="ARBA" id="ARBA00005551"/>
    </source>
</evidence>
<feature type="transmembrane region" description="Helical" evidence="7">
    <location>
        <begin position="5"/>
        <end position="22"/>
    </location>
</feature>
<dbReference type="Pfam" id="PF00999">
    <property type="entry name" value="Na_H_Exchanger"/>
    <property type="match status" value="1"/>
</dbReference>
<keyword evidence="3" id="KW-0813">Transport</keyword>
<keyword evidence="6 7" id="KW-0472">Membrane</keyword>
<protein>
    <submittedName>
        <fullName evidence="9">Cation:proton antiporter</fullName>
    </submittedName>
</protein>
<comment type="similarity">
    <text evidence="2">Belongs to the monovalent cation:proton antiporter 2 (CPA2) transporter (TC 2.A.37) family.</text>
</comment>
<feature type="domain" description="Cation/H+ exchanger transmembrane" evidence="8">
    <location>
        <begin position="13"/>
        <end position="72"/>
    </location>
</feature>
<sequence length="72" mass="7773">MAIKLPNDIIVIFLISIVAIFVGHRLRVPVIVGFLATGILAGPYGLQLIHEAEQVEVLAEIGVFLLHFAIGI</sequence>
<dbReference type="PANTHER" id="PTHR42751">
    <property type="entry name" value="SODIUM/HYDROGEN EXCHANGER FAMILY/TRKA DOMAIN PROTEIN"/>
    <property type="match status" value="1"/>
</dbReference>
<evidence type="ECO:0000256" key="6">
    <source>
        <dbReference type="ARBA" id="ARBA00023136"/>
    </source>
</evidence>
<name>A0ABT5X575_9EURY</name>
<gene>
    <name evidence="9" type="ORF">P0O15_01430</name>
</gene>
<dbReference type="InterPro" id="IPR038770">
    <property type="entry name" value="Na+/solute_symporter_sf"/>
</dbReference>
<evidence type="ECO:0000256" key="7">
    <source>
        <dbReference type="SAM" id="Phobius"/>
    </source>
</evidence>
<comment type="subcellular location">
    <subcellularLocation>
        <location evidence="1">Membrane</location>
        <topology evidence="1">Multi-pass membrane protein</topology>
    </subcellularLocation>
</comment>
<evidence type="ECO:0000256" key="1">
    <source>
        <dbReference type="ARBA" id="ARBA00004141"/>
    </source>
</evidence>
<dbReference type="EMBL" id="JARFPK010000004">
    <property type="protein sequence ID" value="MDF0589840.1"/>
    <property type="molecule type" value="Genomic_DNA"/>
</dbReference>
<keyword evidence="5 7" id="KW-1133">Transmembrane helix</keyword>
<evidence type="ECO:0000259" key="8">
    <source>
        <dbReference type="Pfam" id="PF00999"/>
    </source>
</evidence>